<dbReference type="EMBL" id="CP048914">
    <property type="protein sequence ID" value="QMS84540.1"/>
    <property type="molecule type" value="Genomic_DNA"/>
</dbReference>
<evidence type="ECO:0000256" key="1">
    <source>
        <dbReference type="SAM" id="Phobius"/>
    </source>
</evidence>
<dbReference type="AlphaFoldDB" id="A0A7L7KP29"/>
<dbReference type="RefSeq" id="WP_258878155.1">
    <property type="nucleotide sequence ID" value="NZ_CP048914.1"/>
</dbReference>
<accession>A0A7L7KP29</accession>
<dbReference type="KEGG" id="xcl:G4Z02_01850"/>
<proteinExistence type="predicted"/>
<keyword evidence="1" id="KW-0472">Membrane</keyword>
<dbReference type="Proteomes" id="UP000514720">
    <property type="component" value="Chromosome"/>
</dbReference>
<organism evidence="2 3">
    <name type="scientific">Candidatus Xianfuyuplasma coldseepsis</name>
    <dbReference type="NCBI Taxonomy" id="2782163"/>
    <lineage>
        <taxon>Bacteria</taxon>
        <taxon>Bacillati</taxon>
        <taxon>Mycoplasmatota</taxon>
        <taxon>Mollicutes</taxon>
        <taxon>Candidatus Izemoplasmatales</taxon>
        <taxon>Candidatus Izemoplasmataceae</taxon>
        <taxon>Candidatus Xianfuyuplasma</taxon>
    </lineage>
</organism>
<sequence>MTRRMYIIGGIVVVTIITALTLILLNIFASDEPTEEAINFCEAYPETLFCEDDTATPMEIAVDLFTIVKDGYSAGYEEVFCEKFFYGNLETYCEEQPTILFPNDVISLNEYIQIREIEPNIFDIRTKYINDTRAYTFRLALNDSAGVYNISGISYTEWEPSPDLTLTDEDVHEFMLEMLDDSVDPGTFFCDDYFAYEANVTCRNATTLINHPDYQFNYIVEAAGLNTFNYTVSDEEETDTVTYHIVFEEFNETLYITRFSTN</sequence>
<reference evidence="2 3" key="1">
    <citation type="submission" date="2020-02" db="EMBL/GenBank/DDBJ databases">
        <authorList>
            <person name="Zheng R.K."/>
            <person name="Sun C.M."/>
        </authorList>
    </citation>
    <scope>NUCLEOTIDE SEQUENCE [LARGE SCALE GENOMIC DNA]</scope>
    <source>
        <strain evidence="3">zrk13</strain>
    </source>
</reference>
<keyword evidence="1" id="KW-0812">Transmembrane</keyword>
<name>A0A7L7KP29_9MOLU</name>
<protein>
    <submittedName>
        <fullName evidence="2">Uncharacterized protein</fullName>
    </submittedName>
</protein>
<gene>
    <name evidence="2" type="ORF">G4Z02_01850</name>
</gene>
<evidence type="ECO:0000313" key="2">
    <source>
        <dbReference type="EMBL" id="QMS84540.1"/>
    </source>
</evidence>
<keyword evidence="1" id="KW-1133">Transmembrane helix</keyword>
<keyword evidence="3" id="KW-1185">Reference proteome</keyword>
<feature type="transmembrane region" description="Helical" evidence="1">
    <location>
        <begin position="7"/>
        <end position="29"/>
    </location>
</feature>
<evidence type="ECO:0000313" key="3">
    <source>
        <dbReference type="Proteomes" id="UP000514720"/>
    </source>
</evidence>